<dbReference type="InterPro" id="IPR036872">
    <property type="entry name" value="CH_dom_sf"/>
</dbReference>
<dbReference type="PANTHER" id="PTHR18947">
    <property type="entry name" value="HOOK PROTEINS"/>
    <property type="match status" value="1"/>
</dbReference>
<evidence type="ECO:0000256" key="4">
    <source>
        <dbReference type="SAM" id="Coils"/>
    </source>
</evidence>
<reference evidence="9 10" key="1">
    <citation type="submission" date="2025-05" db="UniProtKB">
        <authorList>
            <consortium name="RefSeq"/>
        </authorList>
    </citation>
    <scope>IDENTIFICATION</scope>
</reference>
<dbReference type="Proteomes" id="UP001652741">
    <property type="component" value="Chromosome ssa18"/>
</dbReference>
<organism evidence="8 10">
    <name type="scientific">Salmo salar</name>
    <name type="common">Atlantic salmon</name>
    <dbReference type="NCBI Taxonomy" id="8030"/>
    <lineage>
        <taxon>Eukaryota</taxon>
        <taxon>Metazoa</taxon>
        <taxon>Chordata</taxon>
        <taxon>Craniata</taxon>
        <taxon>Vertebrata</taxon>
        <taxon>Euteleostomi</taxon>
        <taxon>Actinopterygii</taxon>
        <taxon>Neopterygii</taxon>
        <taxon>Teleostei</taxon>
        <taxon>Protacanthopterygii</taxon>
        <taxon>Salmoniformes</taxon>
        <taxon>Salmonidae</taxon>
        <taxon>Salmoninae</taxon>
        <taxon>Salmo</taxon>
    </lineage>
</organism>
<proteinExistence type="predicted"/>
<feature type="compositionally biased region" description="Low complexity" evidence="5">
    <location>
        <begin position="1698"/>
        <end position="1709"/>
    </location>
</feature>
<feature type="compositionally biased region" description="Polar residues" evidence="5">
    <location>
        <begin position="223"/>
        <end position="237"/>
    </location>
</feature>
<evidence type="ECO:0000256" key="5">
    <source>
        <dbReference type="SAM" id="MobiDB-lite"/>
    </source>
</evidence>
<evidence type="ECO:0000256" key="3">
    <source>
        <dbReference type="ARBA" id="ARBA00023054"/>
    </source>
</evidence>
<feature type="coiled-coil region" evidence="4">
    <location>
        <begin position="245"/>
        <end position="410"/>
    </location>
</feature>
<dbReference type="Gene3D" id="1.10.418.10">
    <property type="entry name" value="Calponin-like domain"/>
    <property type="match status" value="1"/>
</dbReference>
<feature type="compositionally biased region" description="Low complexity" evidence="5">
    <location>
        <begin position="1437"/>
        <end position="1454"/>
    </location>
</feature>
<dbReference type="RefSeq" id="XP_045556922.1">
    <property type="nucleotide sequence ID" value="XM_045700966.1"/>
</dbReference>
<feature type="compositionally biased region" description="Basic and acidic residues" evidence="5">
    <location>
        <begin position="1022"/>
        <end position="1042"/>
    </location>
</feature>
<accession>A0ABM3DDP8</accession>
<feature type="region of interest" description="Disordered" evidence="5">
    <location>
        <begin position="816"/>
        <end position="844"/>
    </location>
</feature>
<protein>
    <submittedName>
        <fullName evidence="9 10">Girdin isoform X5</fullName>
    </submittedName>
</protein>
<feature type="region of interest" description="Disordered" evidence="5">
    <location>
        <begin position="223"/>
        <end position="242"/>
    </location>
</feature>
<evidence type="ECO:0000256" key="2">
    <source>
        <dbReference type="ARBA" id="ARBA00022490"/>
    </source>
</evidence>
<feature type="signal peptide" evidence="6">
    <location>
        <begin position="1"/>
        <end position="24"/>
    </location>
</feature>
<keyword evidence="8" id="KW-1185">Reference proteome</keyword>
<feature type="region of interest" description="Disordered" evidence="5">
    <location>
        <begin position="1411"/>
        <end position="1504"/>
    </location>
</feature>
<dbReference type="PANTHER" id="PTHR18947:SF30">
    <property type="entry name" value="GIRDIN"/>
    <property type="match status" value="1"/>
</dbReference>
<evidence type="ECO:0000313" key="10">
    <source>
        <dbReference type="RefSeq" id="XP_045556923.1"/>
    </source>
</evidence>
<sequence>MGSEVFTPLLEQFLLTPLVAWVKAAGHSSGNDGTKLSEYIELVDGIYLNEIMLEINPKATVQRTNKKVNNDSTLRIQNLSILIRQIKSYYQETLQQLVTMPLPNVLVLGRNPLSEQGLEEMRKLLLLLLGCAVQCEKKEEYIERIQTLDFDTKAAIASHIQEVTHNQENVVDLQWLDGGELPPEDLDSFSRNMAFHLKRLVDERDDQLETIVELTQERDCGQYSPQPFCAQSPNDSPSMRRTESRQHLSVELADAKAKIRRLRQELEEKSEQLLDCRQELDNMETENKRVQQESLQLLSDARSARAYRDELDALREKAVRVDKLESEVGRYKERLYDIEFYKARVEELKEDNQVLLETKAMLEDQLEGTRARSDKLHELEKESLQLKSKIHDMEMDRDMDRKRIEELLEENLVLEMAQKQSMDESLHLGWELQQLSMTPDLTEVPQKSLGHEVNELTSSRLLKLEKENQTLLKTVEELRGSASKHVPSRLLKADKENQRLTQRLVQLESELNTERESLHSAESLGTDLMKEKALLEKTLETLRENSERQVKGLEQENEHLTNTVSSLRQRSQVGPEARVKDVEKENRVLHESIRETSSKLNKLEFERKQLRKDLAVYKEKGERAEELEVEAQRLERENEALQKRVASLGITCDKVASLEKENAELEAEGRRLKKNVEGLRSTSFQLEAMEKENAQLDEENLKLRRAAEALRSAGNKAAQLELENRELESERSQLKRSLELLKASSRKTERLEVSYQGLDTENQRLQKSLENSSRKIQQLEGELQDVEQENQSLQRSLEELKISSKRLEQLEQENKTLEQESSQLEKDKKQLEKENKRLRQQAEIRDSKLDEDNLRISHLEKENRSLGKEMTSFKDSCNRLKDLEKENKELVKQATIDKKTLVTLREELVSEKLRTQQMNNDLEKLTHELEKIGLNKERLLQAEQSSDDDRYKLLEFKLESTLKSSLEIKEEKIAALEARLQESSNLNQQLRQELKTVKKNYEALRQREEEEERMVQSSPPRGGDREDSQAVNKWEKESHETTRELLKVKDRLIEVERNNATLQAEKQALHTNLKQLETQSSNLQAQILALQRQTASLQENNTTLQTQNAKLQVENSTLNSQSGALMAQNAQLATQQSSTENEKEGAVRDREDLRSTYEMLLRDHEKLAALHERQASEYEGLIGKHGGLKSAHKSLESQHRNLEDRYNQLLRQKDQLEELEKQLKAEQEKMLSQNKSHEATAADYHKLKEENERLNMAHRQLVKDNEGLQVDHKNLKSQMNGAKLEQTRMEAEFSKLKEQYQQLDITSTKLTNQCELLSQLKGNLEEENRHLLDQIQTLMLQNRTLLEQTMESKDLFHVEQRQYIDKLNELRRQKEKLEEKIMDQYKFYDPSPPRRRGNWITLKMKKLIKPRSRERMRSLTLTPTRSESSDGFLGLPLDSQDSSSIGSGSNSLDDTLTHKRSSRKRDSQRVQHSHVQGNQGNQGSSNALKRLPFMRTRSKEKDKEKAIYRRSMSMNDLLQTMALAGGQWAGSTENLEGPVETNGGSSTRRMKELGSMAYSTNAINYATLTLPSGSRAKRSLKIKDNASCEDVPASSDDPIEVKGQASRPSSLHSIKTISSNGNNNSHFSPLQTKGTLNGNLSRPHSESSGEFSLSLDQEEWSSGSSPVQHPLSRSSHQSPMLLRRSLDPQAAQVRKKTSNSSGSTSEVVSLQQFLEESTDPAESGSQENLTVESPRLSGGTEHVQRDRAERGSTSCTGTKGRGILRSASGKAAPVHSDGRPARGGQPGRPSLRKAESTRVKGTVQPRVVLSSQSKAMSVSERLDISSTSFSTLPRASSVISTAEGSTRRTSIHDLLSKDARQPVSVDHSPSSKASPRASTTPNVEVLQERRKSKSGTGEQQSS</sequence>
<evidence type="ECO:0000256" key="1">
    <source>
        <dbReference type="ARBA" id="ARBA00004496"/>
    </source>
</evidence>
<dbReference type="InterPro" id="IPR043936">
    <property type="entry name" value="HOOK_N"/>
</dbReference>
<dbReference type="GeneID" id="106577115"/>
<keyword evidence="6" id="KW-0732">Signal</keyword>
<feature type="compositionally biased region" description="Polar residues" evidence="5">
    <location>
        <begin position="1606"/>
        <end position="1678"/>
    </location>
</feature>
<feature type="domain" description="Calponin-homology (CH)" evidence="7">
    <location>
        <begin position="12"/>
        <end position="132"/>
    </location>
</feature>
<feature type="compositionally biased region" description="Polar residues" evidence="5">
    <location>
        <begin position="1824"/>
        <end position="1848"/>
    </location>
</feature>
<dbReference type="RefSeq" id="XP_045556923.1">
    <property type="nucleotide sequence ID" value="XM_045700967.1"/>
</dbReference>
<evidence type="ECO:0000256" key="6">
    <source>
        <dbReference type="SAM" id="SignalP"/>
    </source>
</evidence>
<comment type="subcellular location">
    <subcellularLocation>
        <location evidence="1">Cytoplasm</location>
    </subcellularLocation>
</comment>
<dbReference type="PROSITE" id="PS50021">
    <property type="entry name" value="CH"/>
    <property type="match status" value="1"/>
</dbReference>
<feature type="coiled-coil region" evidence="4">
    <location>
        <begin position="1045"/>
        <end position="1114"/>
    </location>
</feature>
<feature type="compositionally biased region" description="Polar residues" evidence="5">
    <location>
        <begin position="1473"/>
        <end position="1487"/>
    </location>
</feature>
<feature type="coiled-coil region" evidence="4">
    <location>
        <begin position="1192"/>
        <end position="1387"/>
    </location>
</feature>
<dbReference type="Pfam" id="PF19047">
    <property type="entry name" value="HOOK_N"/>
    <property type="match status" value="1"/>
</dbReference>
<feature type="region of interest" description="Disordered" evidence="5">
    <location>
        <begin position="1586"/>
        <end position="1902"/>
    </location>
</feature>
<evidence type="ECO:0000313" key="9">
    <source>
        <dbReference type="RefSeq" id="XP_045556922.1"/>
    </source>
</evidence>
<keyword evidence="3 4" id="KW-0175">Coiled coil</keyword>
<feature type="chain" id="PRO_5045024286" evidence="6">
    <location>
        <begin position="25"/>
        <end position="1902"/>
    </location>
</feature>
<name>A0ABM3DDP8_SALSA</name>
<dbReference type="InterPro" id="IPR001715">
    <property type="entry name" value="CH_dom"/>
</dbReference>
<dbReference type="SUPFAM" id="SSF116907">
    <property type="entry name" value="Hook domain"/>
    <property type="match status" value="1"/>
</dbReference>
<keyword evidence="2" id="KW-0963">Cytoplasm</keyword>
<gene>
    <name evidence="9 10" type="primary">LOC106577115</name>
</gene>
<evidence type="ECO:0000313" key="8">
    <source>
        <dbReference type="Proteomes" id="UP001652741"/>
    </source>
</evidence>
<feature type="compositionally biased region" description="Basic and acidic residues" evidence="5">
    <location>
        <begin position="1850"/>
        <end position="1860"/>
    </location>
</feature>
<feature type="compositionally biased region" description="Polar residues" evidence="5">
    <location>
        <begin position="1867"/>
        <end position="1882"/>
    </location>
</feature>
<feature type="region of interest" description="Disordered" evidence="5">
    <location>
        <begin position="1005"/>
        <end position="1042"/>
    </location>
</feature>
<evidence type="ECO:0000259" key="7">
    <source>
        <dbReference type="PROSITE" id="PS50021"/>
    </source>
</evidence>